<organism evidence="1">
    <name type="scientific">marine sediment metagenome</name>
    <dbReference type="NCBI Taxonomy" id="412755"/>
    <lineage>
        <taxon>unclassified sequences</taxon>
        <taxon>metagenomes</taxon>
        <taxon>ecological metagenomes</taxon>
    </lineage>
</organism>
<dbReference type="InterPro" id="IPR029006">
    <property type="entry name" value="ADF-H/Gelsolin-like_dom_sf"/>
</dbReference>
<reference evidence="1" key="1">
    <citation type="journal article" date="2014" name="Front. Microbiol.">
        <title>High frequency of phylogenetically diverse reductive dehalogenase-homologous genes in deep subseafloor sedimentary metagenomes.</title>
        <authorList>
            <person name="Kawai M."/>
            <person name="Futagami T."/>
            <person name="Toyoda A."/>
            <person name="Takaki Y."/>
            <person name="Nishi S."/>
            <person name="Hori S."/>
            <person name="Arai W."/>
            <person name="Tsubouchi T."/>
            <person name="Morono Y."/>
            <person name="Uchiyama I."/>
            <person name="Ito T."/>
            <person name="Fujiyama A."/>
            <person name="Inagaki F."/>
            <person name="Takami H."/>
        </authorList>
    </citation>
    <scope>NUCLEOTIDE SEQUENCE</scope>
    <source>
        <strain evidence="1">Expedition CK06-06</strain>
    </source>
</reference>
<accession>X1SMU4</accession>
<gene>
    <name evidence="1" type="ORF">S12H4_09064</name>
</gene>
<feature type="non-terminal residue" evidence="1">
    <location>
        <position position="1"/>
    </location>
</feature>
<dbReference type="EMBL" id="BARW01003611">
    <property type="protein sequence ID" value="GAI69119.1"/>
    <property type="molecule type" value="Genomic_DNA"/>
</dbReference>
<dbReference type="AlphaFoldDB" id="X1SMU4"/>
<evidence type="ECO:0008006" key="2">
    <source>
        <dbReference type="Google" id="ProtNLM"/>
    </source>
</evidence>
<dbReference type="SUPFAM" id="SSF55753">
    <property type="entry name" value="Actin depolymerizing proteins"/>
    <property type="match status" value="1"/>
</dbReference>
<sequence>SPAINNTKEEEKIPERKVQEIIVYQFNDEIGDFEELIIDPDLRLQDLLDDDFVLLFTDPQHYRIWLWHGYNTTTRMKFIAAKMAPAIRDKHGIAFKITAVDQDDETHGFKVMLGLEKAIDYELTQTGPAYEGAVEDLELLESLSREKILLVLEKAGIPEGFERKIVIVKNEIFGYREYERNYLGSVVKEKQLFPLKEEIDDGTYLADKYIPRMLFSFNKVVLTELLQKVKVEEEGEGEDIIKKKPLKENNE</sequence>
<evidence type="ECO:0000313" key="1">
    <source>
        <dbReference type="EMBL" id="GAI69119.1"/>
    </source>
</evidence>
<protein>
    <recommendedName>
        <fullName evidence="2">Gelsolin-like domain-containing protein</fullName>
    </recommendedName>
</protein>
<proteinExistence type="predicted"/>
<name>X1SMU4_9ZZZZ</name>
<comment type="caution">
    <text evidence="1">The sequence shown here is derived from an EMBL/GenBank/DDBJ whole genome shotgun (WGS) entry which is preliminary data.</text>
</comment>
<dbReference type="Gene3D" id="3.40.20.10">
    <property type="entry name" value="Severin"/>
    <property type="match status" value="1"/>
</dbReference>